<evidence type="ECO:0000313" key="1">
    <source>
        <dbReference type="EMBL" id="GAY76026.1"/>
    </source>
</evidence>
<dbReference type="AlphaFoldDB" id="A0A4Y1ZAE1"/>
<protein>
    <submittedName>
        <fullName evidence="1">Uncharacterized protein</fullName>
    </submittedName>
</protein>
<organism evidence="1 2">
    <name type="scientific">Sporolactobacillus inulinus</name>
    <dbReference type="NCBI Taxonomy" id="2078"/>
    <lineage>
        <taxon>Bacteria</taxon>
        <taxon>Bacillati</taxon>
        <taxon>Bacillota</taxon>
        <taxon>Bacilli</taxon>
        <taxon>Bacillales</taxon>
        <taxon>Sporolactobacillaceae</taxon>
        <taxon>Sporolactobacillus</taxon>
    </lineage>
</organism>
<accession>A0A4Y1ZAE1</accession>
<dbReference type="EMBL" id="BEXB01000010">
    <property type="protein sequence ID" value="GAY76026.1"/>
    <property type="molecule type" value="Genomic_DNA"/>
</dbReference>
<dbReference type="Proteomes" id="UP000319716">
    <property type="component" value="Unassembled WGS sequence"/>
</dbReference>
<sequence length="43" mass="4869">MTIDEAAQSLCEGKENSYPPAVEETVLPQARRNVFCPIRKFTQ</sequence>
<reference evidence="1 2" key="1">
    <citation type="submission" date="2017-11" db="EMBL/GenBank/DDBJ databases">
        <title>Draft Genome Sequence of Sporolactobacillus inulinus NBRC 111894 Isolated from Koso, a Japanese Sugar-Vegetable Fermented Beverage.</title>
        <authorList>
            <person name="Chiou T.Y."/>
            <person name="Oshima K."/>
            <person name="Suda W."/>
            <person name="Hattori M."/>
            <person name="Takahashi T."/>
        </authorList>
    </citation>
    <scope>NUCLEOTIDE SEQUENCE [LARGE SCALE GENOMIC DNA]</scope>
    <source>
        <strain evidence="1 2">NBRC111894</strain>
    </source>
</reference>
<evidence type="ECO:0000313" key="2">
    <source>
        <dbReference type="Proteomes" id="UP000319716"/>
    </source>
</evidence>
<name>A0A4Y1ZAE1_9BACL</name>
<gene>
    <name evidence="1" type="ORF">NBRC111894_1580</name>
</gene>
<comment type="caution">
    <text evidence="1">The sequence shown here is derived from an EMBL/GenBank/DDBJ whole genome shotgun (WGS) entry which is preliminary data.</text>
</comment>
<proteinExistence type="predicted"/>